<dbReference type="CDD" id="cd08562">
    <property type="entry name" value="GDPD_EcUgpQ_like"/>
    <property type="match status" value="1"/>
</dbReference>
<sequence>MTFRPDWPYPRVVAHRGGGTLAPENTLAALAEGARRGHAMVEFDAKLSADDVTFLLHDDTVDRTSNGHGPAATMRYAELAALDAGAWFDARFAGERMPTLEAAAARCSALGLAANVEIKPCPGRERETGRRVAADAAAHWRGAAVPPLLSSFSFDALQHAREAAPGLPRGMLYEAVPDDWRAQVVDALGCVSLHADHTRLDEPLVRAIKAAGLRILVYTVNDLERARQLVSWGVDAVCTDRIDLIGPHALDAIVQRA</sequence>
<dbReference type="STRING" id="1503054.WT74_01980"/>
<protein>
    <submittedName>
        <fullName evidence="2">Glycerophosphoryl diester phosphodiesterase</fullName>
    </submittedName>
</protein>
<dbReference type="EMBL" id="LPHB01000005">
    <property type="protein sequence ID" value="KWA68187.1"/>
    <property type="molecule type" value="Genomic_DNA"/>
</dbReference>
<dbReference type="Proteomes" id="UP000068603">
    <property type="component" value="Unassembled WGS sequence"/>
</dbReference>
<evidence type="ECO:0000313" key="3">
    <source>
        <dbReference type="Proteomes" id="UP000068603"/>
    </source>
</evidence>
<proteinExistence type="predicted"/>
<dbReference type="NCBIfam" id="NF006989">
    <property type="entry name" value="PRK09454.1"/>
    <property type="match status" value="1"/>
</dbReference>
<dbReference type="SUPFAM" id="SSF51695">
    <property type="entry name" value="PLC-like phosphodiesterases"/>
    <property type="match status" value="1"/>
</dbReference>
<evidence type="ECO:0000313" key="2">
    <source>
        <dbReference type="EMBL" id="KWA68187.1"/>
    </source>
</evidence>
<dbReference type="InterPro" id="IPR030395">
    <property type="entry name" value="GP_PDE_dom"/>
</dbReference>
<dbReference type="PANTHER" id="PTHR46211:SF1">
    <property type="entry name" value="GLYCEROPHOSPHODIESTER PHOSPHODIESTERASE, CYTOPLASMIC"/>
    <property type="match status" value="1"/>
</dbReference>
<dbReference type="Gene3D" id="3.20.20.190">
    <property type="entry name" value="Phosphatidylinositol (PI) phosphodiesterase"/>
    <property type="match status" value="1"/>
</dbReference>
<dbReference type="GO" id="GO:0006629">
    <property type="term" value="P:lipid metabolic process"/>
    <property type="evidence" value="ECO:0007669"/>
    <property type="project" value="InterPro"/>
</dbReference>
<name>A0A119KX74_9BURK</name>
<dbReference type="Pfam" id="PF03009">
    <property type="entry name" value="GDPD"/>
    <property type="match status" value="1"/>
</dbReference>
<dbReference type="PANTHER" id="PTHR46211">
    <property type="entry name" value="GLYCEROPHOSPHORYL DIESTER PHOSPHODIESTERASE"/>
    <property type="match status" value="1"/>
</dbReference>
<evidence type="ECO:0000259" key="1">
    <source>
        <dbReference type="PROSITE" id="PS51704"/>
    </source>
</evidence>
<dbReference type="PROSITE" id="PS51704">
    <property type="entry name" value="GP_PDE"/>
    <property type="match status" value="1"/>
</dbReference>
<dbReference type="RefSeq" id="WP_060149846.1">
    <property type="nucleotide sequence ID" value="NZ_LPGD01000075.1"/>
</dbReference>
<dbReference type="InterPro" id="IPR017946">
    <property type="entry name" value="PLC-like_Pdiesterase_TIM-brl"/>
</dbReference>
<reference evidence="2 3" key="1">
    <citation type="submission" date="2015-11" db="EMBL/GenBank/DDBJ databases">
        <title>Expanding the genomic diversity of Burkholderia species for the development of highly accurate diagnostics.</title>
        <authorList>
            <person name="Sahl J."/>
            <person name="Keim P."/>
            <person name="Wagner D."/>
        </authorList>
    </citation>
    <scope>NUCLEOTIDE SEQUENCE [LARGE SCALE GENOMIC DNA]</scope>
    <source>
        <strain evidence="2 3">MSMB1960WGS</strain>
    </source>
</reference>
<accession>A0A119KX74</accession>
<dbReference type="AlphaFoldDB" id="A0A119KX74"/>
<comment type="caution">
    <text evidence="2">The sequence shown here is derived from an EMBL/GenBank/DDBJ whole genome shotgun (WGS) entry which is preliminary data.</text>
</comment>
<feature type="domain" description="GP-PDE" evidence="1">
    <location>
        <begin position="10"/>
        <end position="249"/>
    </location>
</feature>
<dbReference type="GO" id="GO:0008081">
    <property type="term" value="F:phosphoric diester hydrolase activity"/>
    <property type="evidence" value="ECO:0007669"/>
    <property type="project" value="InterPro"/>
</dbReference>
<gene>
    <name evidence="2" type="primary">ugpQ</name>
    <name evidence="2" type="ORF">WT44_01730</name>
</gene>
<organism evidence="2">
    <name type="scientific">Burkholderia stagnalis</name>
    <dbReference type="NCBI Taxonomy" id="1503054"/>
    <lineage>
        <taxon>Bacteria</taxon>
        <taxon>Pseudomonadati</taxon>
        <taxon>Pseudomonadota</taxon>
        <taxon>Betaproteobacteria</taxon>
        <taxon>Burkholderiales</taxon>
        <taxon>Burkholderiaceae</taxon>
        <taxon>Burkholderia</taxon>
        <taxon>Burkholderia cepacia complex</taxon>
    </lineage>
</organism>